<dbReference type="GO" id="GO:0002764">
    <property type="term" value="P:immune response-regulating signaling pathway"/>
    <property type="evidence" value="ECO:0007669"/>
    <property type="project" value="TreeGrafter"/>
</dbReference>
<keyword evidence="3" id="KW-1015">Disulfide bond</keyword>
<evidence type="ECO:0000256" key="2">
    <source>
        <dbReference type="ARBA" id="ARBA00022737"/>
    </source>
</evidence>
<evidence type="ECO:0000259" key="7">
    <source>
        <dbReference type="Pfam" id="PF00047"/>
    </source>
</evidence>
<keyword evidence="1" id="KW-0732">Signal</keyword>
<dbReference type="InterPro" id="IPR036179">
    <property type="entry name" value="Ig-like_dom_sf"/>
</dbReference>
<dbReference type="PANTHER" id="PTHR11738">
    <property type="entry name" value="MHC CLASS I NK CELL RECEPTOR"/>
    <property type="match status" value="1"/>
</dbReference>
<feature type="domain" description="Immunoglobulin-like beta-sandwich" evidence="7">
    <location>
        <begin position="12"/>
        <end position="88"/>
    </location>
</feature>
<dbReference type="Pfam" id="PF00047">
    <property type="entry name" value="ig"/>
    <property type="match status" value="1"/>
</dbReference>
<sequence length="227" mass="25341">VYRKPSLQALPGPVVKSRETVILQCWSDTVFDHFLLHRKGITEDILHLVGEPHGAGSQANFSIDPTMPGLPGTYRCYGSVTHSPYEWSAPSDPLDIVTTGNPSSGWPSPTEPSSKTGSPRHLHVLIGTSVVIIPFIIIIFFLIHRWWSNKKNAAVKDQEPAVDRTVNREDSDGQDPQEVTYAQLDHCVFTQRKITRPSQRPKRPPTETSVYMELPNAEPRLKVVSCP</sequence>
<keyword evidence="9" id="KW-1185">Reference proteome</keyword>
<accession>A0A2K5QNC2</accession>
<dbReference type="InterPro" id="IPR013151">
    <property type="entry name" value="Immunoglobulin_dom"/>
</dbReference>
<dbReference type="AlphaFoldDB" id="A0A2K5QNC2"/>
<dbReference type="GO" id="GO:0005886">
    <property type="term" value="C:plasma membrane"/>
    <property type="evidence" value="ECO:0007669"/>
    <property type="project" value="TreeGrafter"/>
</dbReference>
<evidence type="ECO:0000256" key="1">
    <source>
        <dbReference type="ARBA" id="ARBA00022729"/>
    </source>
</evidence>
<feature type="region of interest" description="Disordered" evidence="5">
    <location>
        <begin position="154"/>
        <end position="176"/>
    </location>
</feature>
<evidence type="ECO:0000256" key="6">
    <source>
        <dbReference type="SAM" id="Phobius"/>
    </source>
</evidence>
<feature type="compositionally biased region" description="Basic and acidic residues" evidence="5">
    <location>
        <begin position="154"/>
        <end position="171"/>
    </location>
</feature>
<dbReference type="Gene3D" id="2.60.40.10">
    <property type="entry name" value="Immunoglobulins"/>
    <property type="match status" value="1"/>
</dbReference>
<keyword evidence="6" id="KW-0472">Membrane</keyword>
<dbReference type="PANTHER" id="PTHR11738:SF189">
    <property type="entry name" value="IMMUNOGLOBULIN SUBTYPE DOMAIN-CONTAINING PROTEIN-RELATED"/>
    <property type="match status" value="1"/>
</dbReference>
<dbReference type="InterPro" id="IPR013783">
    <property type="entry name" value="Ig-like_fold"/>
</dbReference>
<evidence type="ECO:0000313" key="9">
    <source>
        <dbReference type="Proteomes" id="UP000233040"/>
    </source>
</evidence>
<evidence type="ECO:0000256" key="5">
    <source>
        <dbReference type="SAM" id="MobiDB-lite"/>
    </source>
</evidence>
<keyword evidence="6" id="KW-0812">Transmembrane</keyword>
<feature type="transmembrane region" description="Helical" evidence="6">
    <location>
        <begin position="122"/>
        <end position="143"/>
    </location>
</feature>
<dbReference type="FunFam" id="2.60.40.10:FF:000049">
    <property type="entry name" value="Leukocyte immunoglobulin-like receptor subfamily B member 1"/>
    <property type="match status" value="1"/>
</dbReference>
<keyword evidence="4" id="KW-0393">Immunoglobulin domain</keyword>
<reference evidence="8" key="2">
    <citation type="submission" date="2025-09" db="UniProtKB">
        <authorList>
            <consortium name="Ensembl"/>
        </authorList>
    </citation>
    <scope>IDENTIFICATION</scope>
</reference>
<feature type="compositionally biased region" description="Polar residues" evidence="5">
    <location>
        <begin position="98"/>
        <end position="117"/>
    </location>
</feature>
<name>A0A2K5QNC2_CEBIM</name>
<proteinExistence type="predicted"/>
<evidence type="ECO:0000313" key="8">
    <source>
        <dbReference type="Ensembl" id="ENSCCAP00000017389.1"/>
    </source>
</evidence>
<keyword evidence="6" id="KW-1133">Transmembrane helix</keyword>
<feature type="region of interest" description="Disordered" evidence="5">
    <location>
        <begin position="98"/>
        <end position="118"/>
    </location>
</feature>
<protein>
    <recommendedName>
        <fullName evidence="7">Immunoglobulin-like beta-sandwich domain-containing protein</fullName>
    </recommendedName>
</protein>
<dbReference type="SUPFAM" id="SSF48726">
    <property type="entry name" value="Immunoglobulin"/>
    <property type="match status" value="1"/>
</dbReference>
<dbReference type="GeneTree" id="ENSGT01150000286974"/>
<evidence type="ECO:0000256" key="4">
    <source>
        <dbReference type="ARBA" id="ARBA00023319"/>
    </source>
</evidence>
<dbReference type="Ensembl" id="ENSCCAT00000034851.1">
    <property type="protein sequence ID" value="ENSCCAP00000017389.1"/>
    <property type="gene ID" value="ENSCCAG00000026501.1"/>
</dbReference>
<keyword evidence="2" id="KW-0677">Repeat</keyword>
<reference evidence="8" key="1">
    <citation type="submission" date="2025-08" db="UniProtKB">
        <authorList>
            <consortium name="Ensembl"/>
        </authorList>
    </citation>
    <scope>IDENTIFICATION</scope>
</reference>
<dbReference type="InterPro" id="IPR050412">
    <property type="entry name" value="Ig-like_Receptors_ImmuneReg"/>
</dbReference>
<organism evidence="8 9">
    <name type="scientific">Cebus imitator</name>
    <name type="common">Panamanian white-faced capuchin</name>
    <name type="synonym">Cebus capucinus imitator</name>
    <dbReference type="NCBI Taxonomy" id="2715852"/>
    <lineage>
        <taxon>Eukaryota</taxon>
        <taxon>Metazoa</taxon>
        <taxon>Chordata</taxon>
        <taxon>Craniata</taxon>
        <taxon>Vertebrata</taxon>
        <taxon>Euteleostomi</taxon>
        <taxon>Mammalia</taxon>
        <taxon>Eutheria</taxon>
        <taxon>Euarchontoglires</taxon>
        <taxon>Primates</taxon>
        <taxon>Haplorrhini</taxon>
        <taxon>Platyrrhini</taxon>
        <taxon>Cebidae</taxon>
        <taxon>Cebinae</taxon>
        <taxon>Cebus</taxon>
    </lineage>
</organism>
<evidence type="ECO:0000256" key="3">
    <source>
        <dbReference type="ARBA" id="ARBA00023157"/>
    </source>
</evidence>
<dbReference type="Proteomes" id="UP000233040">
    <property type="component" value="Unassembled WGS sequence"/>
</dbReference>